<evidence type="ECO:0000256" key="2">
    <source>
        <dbReference type="ARBA" id="ARBA00013346"/>
    </source>
</evidence>
<protein>
    <recommendedName>
        <fullName evidence="2">Protein-L-isoaspartate O-methyltransferase</fullName>
    </recommendedName>
    <alternativeName>
        <fullName evidence="3">Protein L-isoaspartyl methyltransferase</fullName>
    </alternativeName>
</protein>
<dbReference type="EMBL" id="QFXE01000013">
    <property type="protein sequence ID" value="RDH85400.1"/>
    <property type="molecule type" value="Genomic_DNA"/>
</dbReference>
<dbReference type="Proteomes" id="UP000254771">
    <property type="component" value="Unassembled WGS sequence"/>
</dbReference>
<keyword evidence="5" id="KW-1185">Reference proteome</keyword>
<dbReference type="PANTHER" id="PTHR11579">
    <property type="entry name" value="PROTEIN-L-ISOASPARTATE O-METHYLTRANSFERASE"/>
    <property type="match status" value="1"/>
</dbReference>
<accession>A0A370DLG0</accession>
<dbReference type="Pfam" id="PF01135">
    <property type="entry name" value="PCMT"/>
    <property type="match status" value="1"/>
</dbReference>
<comment type="similarity">
    <text evidence="1">Belongs to the methyltransferase superfamily. L-isoaspartyl/D-aspartyl protein methyltransferase family.</text>
</comment>
<dbReference type="Gene3D" id="3.40.50.150">
    <property type="entry name" value="Vaccinia Virus protein VP39"/>
    <property type="match status" value="1"/>
</dbReference>
<evidence type="ECO:0000313" key="4">
    <source>
        <dbReference type="EMBL" id="RDH85400.1"/>
    </source>
</evidence>
<proteinExistence type="inferred from homology"/>
<dbReference type="InterPro" id="IPR029063">
    <property type="entry name" value="SAM-dependent_MTases_sf"/>
</dbReference>
<dbReference type="GO" id="GO:0032259">
    <property type="term" value="P:methylation"/>
    <property type="evidence" value="ECO:0007669"/>
    <property type="project" value="UniProtKB-KW"/>
</dbReference>
<dbReference type="AlphaFoldDB" id="A0A370DLG0"/>
<organism evidence="4 5">
    <name type="scientific">endosymbiont of Escarpia spicata</name>
    <dbReference type="NCBI Taxonomy" id="2200908"/>
    <lineage>
        <taxon>Bacteria</taxon>
        <taxon>Pseudomonadati</taxon>
        <taxon>Pseudomonadota</taxon>
        <taxon>Gammaproteobacteria</taxon>
        <taxon>sulfur-oxidizing symbionts</taxon>
    </lineage>
</organism>
<dbReference type="InterPro" id="IPR000682">
    <property type="entry name" value="PCMT"/>
</dbReference>
<dbReference type="SUPFAM" id="SSF53335">
    <property type="entry name" value="S-adenosyl-L-methionine-dependent methyltransferases"/>
    <property type="match status" value="1"/>
</dbReference>
<reference evidence="4 5" key="1">
    <citation type="journal article" date="2018" name="ISME J.">
        <title>Endosymbiont genomes yield clues of tubeworm success.</title>
        <authorList>
            <person name="Li Y."/>
            <person name="Liles M.R."/>
            <person name="Halanych K.M."/>
        </authorList>
    </citation>
    <scope>NUCLEOTIDE SEQUENCE [LARGE SCALE GENOMIC DNA]</scope>
    <source>
        <strain evidence="4">A1462</strain>
    </source>
</reference>
<dbReference type="GO" id="GO:0004719">
    <property type="term" value="F:protein-L-isoaspartate (D-aspartate) O-methyltransferase activity"/>
    <property type="evidence" value="ECO:0007669"/>
    <property type="project" value="InterPro"/>
</dbReference>
<dbReference type="PANTHER" id="PTHR11579:SF18">
    <property type="entry name" value="PROTEIN-L-ISOASPARTATE O-METHYLTRANSFERASE"/>
    <property type="match status" value="1"/>
</dbReference>
<dbReference type="GO" id="GO:0005737">
    <property type="term" value="C:cytoplasm"/>
    <property type="evidence" value="ECO:0007669"/>
    <property type="project" value="TreeGrafter"/>
</dbReference>
<comment type="caution">
    <text evidence="4">The sequence shown here is derived from an EMBL/GenBank/DDBJ whole genome shotgun (WGS) entry which is preliminary data.</text>
</comment>
<evidence type="ECO:0000256" key="3">
    <source>
        <dbReference type="ARBA" id="ARBA00030757"/>
    </source>
</evidence>
<dbReference type="CDD" id="cd02440">
    <property type="entry name" value="AdoMet_MTases"/>
    <property type="match status" value="1"/>
</dbReference>
<gene>
    <name evidence="4" type="ORF">DIZ78_10605</name>
</gene>
<sequence length="222" mass="24506">MVENGFELARFNMVEQQIRPWDVFDPQVLGQFLTLPRDAFVPNAYKGLAYADIEIPLAHGQSMMFPRMEAKLTQALAIQPGDQVLEVGTGSGFLSACLAKLANHVVSIDIHKDFTDMAGRNLDALEIRNVLLRTSDAMAAPSPEGPFDAIAVTGSVPTNAQAEIFRQQLKPGGRLFIIIGTAPVMEAWLITRESETTFREEIILETEQVPLESTTQPEAFEF</sequence>
<evidence type="ECO:0000256" key="1">
    <source>
        <dbReference type="ARBA" id="ARBA00005369"/>
    </source>
</evidence>
<evidence type="ECO:0000313" key="5">
    <source>
        <dbReference type="Proteomes" id="UP000254771"/>
    </source>
</evidence>
<name>A0A370DLG0_9GAMM</name>